<evidence type="ECO:0000256" key="2">
    <source>
        <dbReference type="ARBA" id="ARBA00023082"/>
    </source>
</evidence>
<dbReference type="InterPro" id="IPR013324">
    <property type="entry name" value="RNA_pol_sigma_r3/r4-like"/>
</dbReference>
<keyword evidence="3" id="KW-0238">DNA-binding</keyword>
<evidence type="ECO:0000256" key="3">
    <source>
        <dbReference type="ARBA" id="ARBA00023125"/>
    </source>
</evidence>
<dbReference type="PANTHER" id="PTHR30603">
    <property type="entry name" value="RNA POLYMERASE SIGMA FACTOR RPO"/>
    <property type="match status" value="1"/>
</dbReference>
<protein>
    <submittedName>
        <fullName evidence="6">RNA polymerase sigma factor RpoD/SigA</fullName>
    </submittedName>
</protein>
<dbReference type="Pfam" id="PF04545">
    <property type="entry name" value="Sigma70_r4"/>
    <property type="match status" value="1"/>
</dbReference>
<dbReference type="PANTHER" id="PTHR30603:SF47">
    <property type="entry name" value="RNA POLYMERASE SIGMA FACTOR SIGD, CHLOROPLASTIC"/>
    <property type="match status" value="1"/>
</dbReference>
<dbReference type="RefSeq" id="WP_345718481.1">
    <property type="nucleotide sequence ID" value="NZ_BAABFP010000008.1"/>
</dbReference>
<name>A0ABW1JCG0_9ACTN</name>
<dbReference type="Proteomes" id="UP001596189">
    <property type="component" value="Unassembled WGS sequence"/>
</dbReference>
<keyword evidence="4" id="KW-0804">Transcription</keyword>
<keyword evidence="7" id="KW-1185">Reference proteome</keyword>
<gene>
    <name evidence="6" type="ORF">ACFQDO_07735</name>
</gene>
<dbReference type="PROSITE" id="PS00716">
    <property type="entry name" value="SIGMA70_2"/>
    <property type="match status" value="1"/>
</dbReference>
<feature type="domain" description="RNA polymerase sigma-70" evidence="5">
    <location>
        <begin position="345"/>
        <end position="371"/>
    </location>
</feature>
<dbReference type="SUPFAM" id="SSF88946">
    <property type="entry name" value="Sigma2 domain of RNA polymerase sigma factors"/>
    <property type="match status" value="1"/>
</dbReference>
<evidence type="ECO:0000256" key="1">
    <source>
        <dbReference type="ARBA" id="ARBA00023015"/>
    </source>
</evidence>
<proteinExistence type="predicted"/>
<organism evidence="6 7">
    <name type="scientific">Angustibacter luteus</name>
    <dbReference type="NCBI Taxonomy" id="658456"/>
    <lineage>
        <taxon>Bacteria</taxon>
        <taxon>Bacillati</taxon>
        <taxon>Actinomycetota</taxon>
        <taxon>Actinomycetes</taxon>
        <taxon>Kineosporiales</taxon>
        <taxon>Kineosporiaceae</taxon>
    </lineage>
</organism>
<dbReference type="InterPro" id="IPR036388">
    <property type="entry name" value="WH-like_DNA-bd_sf"/>
</dbReference>
<dbReference type="InterPro" id="IPR014284">
    <property type="entry name" value="RNA_pol_sigma-70_dom"/>
</dbReference>
<evidence type="ECO:0000256" key="4">
    <source>
        <dbReference type="ARBA" id="ARBA00023163"/>
    </source>
</evidence>
<dbReference type="NCBIfam" id="TIGR02937">
    <property type="entry name" value="sigma70-ECF"/>
    <property type="match status" value="1"/>
</dbReference>
<dbReference type="InterPro" id="IPR013325">
    <property type="entry name" value="RNA_pol_sigma_r2"/>
</dbReference>
<dbReference type="Pfam" id="PF04539">
    <property type="entry name" value="Sigma70_r3"/>
    <property type="match status" value="1"/>
</dbReference>
<dbReference type="EMBL" id="JBHSRD010000003">
    <property type="protein sequence ID" value="MFC6007019.1"/>
    <property type="molecule type" value="Genomic_DNA"/>
</dbReference>
<dbReference type="InterPro" id="IPR007627">
    <property type="entry name" value="RNA_pol_sigma70_r2"/>
</dbReference>
<dbReference type="PRINTS" id="PR00046">
    <property type="entry name" value="SIGMA70FCT"/>
</dbReference>
<evidence type="ECO:0000313" key="7">
    <source>
        <dbReference type="Proteomes" id="UP001596189"/>
    </source>
</evidence>
<evidence type="ECO:0000259" key="5">
    <source>
        <dbReference type="PROSITE" id="PS00716"/>
    </source>
</evidence>
<reference evidence="7" key="1">
    <citation type="journal article" date="2019" name="Int. J. Syst. Evol. Microbiol.">
        <title>The Global Catalogue of Microorganisms (GCM) 10K type strain sequencing project: providing services to taxonomists for standard genome sequencing and annotation.</title>
        <authorList>
            <consortium name="The Broad Institute Genomics Platform"/>
            <consortium name="The Broad Institute Genome Sequencing Center for Infectious Disease"/>
            <person name="Wu L."/>
            <person name="Ma J."/>
        </authorList>
    </citation>
    <scope>NUCLEOTIDE SEQUENCE [LARGE SCALE GENOMIC DNA]</scope>
    <source>
        <strain evidence="7">KACC 14249</strain>
    </source>
</reference>
<keyword evidence="1" id="KW-0805">Transcription regulation</keyword>
<dbReference type="Pfam" id="PF04542">
    <property type="entry name" value="Sigma70_r2"/>
    <property type="match status" value="1"/>
</dbReference>
<dbReference type="SUPFAM" id="SSF88659">
    <property type="entry name" value="Sigma3 and sigma4 domains of RNA polymerase sigma factors"/>
    <property type="match status" value="2"/>
</dbReference>
<dbReference type="InterPro" id="IPR007624">
    <property type="entry name" value="RNA_pol_sigma70_r3"/>
</dbReference>
<comment type="caution">
    <text evidence="6">The sequence shown here is derived from an EMBL/GenBank/DDBJ whole genome shotgun (WGS) entry which is preliminary data.</text>
</comment>
<evidence type="ECO:0000313" key="6">
    <source>
        <dbReference type="EMBL" id="MFC6007019.1"/>
    </source>
</evidence>
<dbReference type="Gene3D" id="1.10.601.10">
    <property type="entry name" value="RNA Polymerase Primary Sigma Factor"/>
    <property type="match status" value="1"/>
</dbReference>
<dbReference type="InterPro" id="IPR050239">
    <property type="entry name" value="Sigma-70_RNA_pol_init_factors"/>
</dbReference>
<dbReference type="Gene3D" id="1.10.10.10">
    <property type="entry name" value="Winged helix-like DNA-binding domain superfamily/Winged helix DNA-binding domain"/>
    <property type="match status" value="2"/>
</dbReference>
<keyword evidence="2" id="KW-0731">Sigma factor</keyword>
<dbReference type="InterPro" id="IPR007630">
    <property type="entry name" value="RNA_pol_sigma70_r4"/>
</dbReference>
<dbReference type="InterPro" id="IPR000943">
    <property type="entry name" value="RNA_pol_sigma70"/>
</dbReference>
<dbReference type="CDD" id="cd06171">
    <property type="entry name" value="Sigma70_r4"/>
    <property type="match status" value="1"/>
</dbReference>
<accession>A0ABW1JCG0</accession>
<sequence>MSKPTPTFNAQVGAVTESIGPWIENDSLDHARLELALAQVGADAAVRARVVAMLSAAQITVVGGDEELRTGLTHDQRMHNGVAPDPKAPRRAAIAAARRVLELDRRAHRPDKRLLTAEEEVGLSLIIRGTEERALPRGGLADLSGEPRVAADAMVLHNVRLVHKIARGYHGQGLEHDDLYQSGIAGLIRAVEMFEPESGFKFSTYATWWIRQSITRSIANESRLVRIPVHMHELIQRVRATQQSLTFDDFGPSVSALATECGLSIGKVIECLRLSRPPLSLDAEYGEDGFTLGDLVDQQADQPEHVEVGGFFPEDVWPWLSRLDARGREVVLRRFGFHPFAEQQTLDEVGRAYGVTRERIRQIQVVAMRQLGAMAAEPRARP</sequence>